<reference evidence="1" key="1">
    <citation type="submission" date="2014-09" db="EMBL/GenBank/DDBJ databases">
        <authorList>
            <person name="Magalhaes I.L.F."/>
            <person name="Oliveira U."/>
            <person name="Santos F.R."/>
            <person name="Vidigal T.H.D.A."/>
            <person name="Brescovit A.D."/>
            <person name="Santos A.J."/>
        </authorList>
    </citation>
    <scope>NUCLEOTIDE SEQUENCE</scope>
    <source>
        <tissue evidence="1">Shoot tissue taken approximately 20 cm above the soil surface</tissue>
    </source>
</reference>
<reference evidence="1" key="2">
    <citation type="journal article" date="2015" name="Data Brief">
        <title>Shoot transcriptome of the giant reed, Arundo donax.</title>
        <authorList>
            <person name="Barrero R.A."/>
            <person name="Guerrero F.D."/>
            <person name="Moolhuijzen P."/>
            <person name="Goolsby J.A."/>
            <person name="Tidwell J."/>
            <person name="Bellgard S.E."/>
            <person name="Bellgard M.I."/>
        </authorList>
    </citation>
    <scope>NUCLEOTIDE SEQUENCE</scope>
    <source>
        <tissue evidence="1">Shoot tissue taken approximately 20 cm above the soil surface</tissue>
    </source>
</reference>
<dbReference type="AlphaFoldDB" id="A0A0A8YT85"/>
<dbReference type="EMBL" id="GBRH01269242">
    <property type="protein sequence ID" value="JAD28653.1"/>
    <property type="molecule type" value="Transcribed_RNA"/>
</dbReference>
<protein>
    <submittedName>
        <fullName evidence="1">Uncharacterized protein</fullName>
    </submittedName>
</protein>
<evidence type="ECO:0000313" key="1">
    <source>
        <dbReference type="EMBL" id="JAD28653.1"/>
    </source>
</evidence>
<accession>A0A0A8YT85</accession>
<sequence>MVKWYMLPAAPVSFCSTAVRPPGAAGTGGAPGGGGSQLLVSFFFLFPSVHIMRLIKFPNQTIPSFG</sequence>
<name>A0A0A8YT85_ARUDO</name>
<proteinExistence type="predicted"/>
<organism evidence="1">
    <name type="scientific">Arundo donax</name>
    <name type="common">Giant reed</name>
    <name type="synonym">Donax arundinaceus</name>
    <dbReference type="NCBI Taxonomy" id="35708"/>
    <lineage>
        <taxon>Eukaryota</taxon>
        <taxon>Viridiplantae</taxon>
        <taxon>Streptophyta</taxon>
        <taxon>Embryophyta</taxon>
        <taxon>Tracheophyta</taxon>
        <taxon>Spermatophyta</taxon>
        <taxon>Magnoliopsida</taxon>
        <taxon>Liliopsida</taxon>
        <taxon>Poales</taxon>
        <taxon>Poaceae</taxon>
        <taxon>PACMAD clade</taxon>
        <taxon>Arundinoideae</taxon>
        <taxon>Arundineae</taxon>
        <taxon>Arundo</taxon>
    </lineage>
</organism>